<accession>A0A9D1CVK1</accession>
<gene>
    <name evidence="1" type="ORF">IAA52_01800</name>
</gene>
<proteinExistence type="predicted"/>
<evidence type="ECO:0000313" key="1">
    <source>
        <dbReference type="EMBL" id="HIQ81816.1"/>
    </source>
</evidence>
<reference evidence="1" key="1">
    <citation type="submission" date="2020-10" db="EMBL/GenBank/DDBJ databases">
        <authorList>
            <person name="Gilroy R."/>
        </authorList>
    </citation>
    <scope>NUCLEOTIDE SEQUENCE</scope>
    <source>
        <strain evidence="1">ChiSjej6B24-2974</strain>
    </source>
</reference>
<reference evidence="1" key="2">
    <citation type="journal article" date="2021" name="PeerJ">
        <title>Extensive microbial diversity within the chicken gut microbiome revealed by metagenomics and culture.</title>
        <authorList>
            <person name="Gilroy R."/>
            <person name="Ravi A."/>
            <person name="Getino M."/>
            <person name="Pursley I."/>
            <person name="Horton D.L."/>
            <person name="Alikhan N.F."/>
            <person name="Baker D."/>
            <person name="Gharbi K."/>
            <person name="Hall N."/>
            <person name="Watson M."/>
            <person name="Adriaenssens E.M."/>
            <person name="Foster-Nyarko E."/>
            <person name="Jarju S."/>
            <person name="Secka A."/>
            <person name="Antonio M."/>
            <person name="Oren A."/>
            <person name="Chaudhuri R.R."/>
            <person name="La Ragione R."/>
            <person name="Hildebrand F."/>
            <person name="Pallen M.J."/>
        </authorList>
    </citation>
    <scope>NUCLEOTIDE SEQUENCE</scope>
    <source>
        <strain evidence="1">ChiSjej6B24-2974</strain>
    </source>
</reference>
<dbReference type="AlphaFoldDB" id="A0A9D1CVK1"/>
<dbReference type="Proteomes" id="UP000824260">
    <property type="component" value="Unassembled WGS sequence"/>
</dbReference>
<name>A0A9D1CVK1_9FIRM</name>
<evidence type="ECO:0000313" key="2">
    <source>
        <dbReference type="Proteomes" id="UP000824260"/>
    </source>
</evidence>
<protein>
    <recommendedName>
        <fullName evidence="3">Nitrogen regulatory protein P-II</fullName>
    </recommendedName>
</protein>
<sequence>MNGRRRNSERIQQLFGISVQDEQDFVMIIVPKVRKTEVMSAISAACGTQTGAHGVVISLPIDDALGLEG</sequence>
<comment type="caution">
    <text evidence="1">The sequence shown here is derived from an EMBL/GenBank/DDBJ whole genome shotgun (WGS) entry which is preliminary data.</text>
</comment>
<organism evidence="1 2">
    <name type="scientific">Candidatus Pullichristensenella stercorigallinarum</name>
    <dbReference type="NCBI Taxonomy" id="2840909"/>
    <lineage>
        <taxon>Bacteria</taxon>
        <taxon>Bacillati</taxon>
        <taxon>Bacillota</taxon>
        <taxon>Clostridia</taxon>
        <taxon>Candidatus Pullichristensenella</taxon>
    </lineage>
</organism>
<evidence type="ECO:0008006" key="3">
    <source>
        <dbReference type="Google" id="ProtNLM"/>
    </source>
</evidence>
<dbReference type="EMBL" id="DVFZ01000019">
    <property type="protein sequence ID" value="HIQ81816.1"/>
    <property type="molecule type" value="Genomic_DNA"/>
</dbReference>